<keyword evidence="6 7" id="KW-0472">Membrane</keyword>
<dbReference type="InterPro" id="IPR029044">
    <property type="entry name" value="Nucleotide-diphossugar_trans"/>
</dbReference>
<feature type="transmembrane region" description="Helical" evidence="7">
    <location>
        <begin position="234"/>
        <end position="259"/>
    </location>
</feature>
<dbReference type="EMBL" id="BSNK01000002">
    <property type="protein sequence ID" value="GLQ24260.1"/>
    <property type="molecule type" value="Genomic_DNA"/>
</dbReference>
<comment type="subcellular location">
    <subcellularLocation>
        <location evidence="1">Membrane</location>
        <topology evidence="1">Multi-pass membrane protein</topology>
    </subcellularLocation>
</comment>
<evidence type="ECO:0000313" key="9">
    <source>
        <dbReference type="EMBL" id="GLQ24260.1"/>
    </source>
</evidence>
<evidence type="ECO:0000256" key="3">
    <source>
        <dbReference type="ARBA" id="ARBA00022679"/>
    </source>
</evidence>
<name>A0ABQ5VC29_9PROT</name>
<accession>A0ABQ5VC29</accession>
<evidence type="ECO:0000259" key="8">
    <source>
        <dbReference type="Pfam" id="PF00535"/>
    </source>
</evidence>
<keyword evidence="3" id="KW-0808">Transferase</keyword>
<evidence type="ECO:0000256" key="7">
    <source>
        <dbReference type="SAM" id="Phobius"/>
    </source>
</evidence>
<evidence type="ECO:0000313" key="10">
    <source>
        <dbReference type="Proteomes" id="UP001161391"/>
    </source>
</evidence>
<evidence type="ECO:0000256" key="2">
    <source>
        <dbReference type="ARBA" id="ARBA00022676"/>
    </source>
</evidence>
<dbReference type="InterPro" id="IPR050256">
    <property type="entry name" value="Glycosyltransferase_2"/>
</dbReference>
<dbReference type="RefSeq" id="WP_284390490.1">
    <property type="nucleotide sequence ID" value="NZ_BSNK01000002.1"/>
</dbReference>
<evidence type="ECO:0000256" key="6">
    <source>
        <dbReference type="ARBA" id="ARBA00023136"/>
    </source>
</evidence>
<reference evidence="9" key="1">
    <citation type="journal article" date="2014" name="Int. J. Syst. Evol. Microbiol.">
        <title>Complete genome of a new Firmicutes species belonging to the dominant human colonic microbiota ('Ruminococcus bicirculans') reveals two chromosomes and a selective capacity to utilize plant glucans.</title>
        <authorList>
            <consortium name="NISC Comparative Sequencing Program"/>
            <person name="Wegmann U."/>
            <person name="Louis P."/>
            <person name="Goesmann A."/>
            <person name="Henrissat B."/>
            <person name="Duncan S.H."/>
            <person name="Flint H.J."/>
        </authorList>
    </citation>
    <scope>NUCLEOTIDE SEQUENCE</scope>
    <source>
        <strain evidence="9">NBRC 108219</strain>
    </source>
</reference>
<keyword evidence="2" id="KW-0328">Glycosyltransferase</keyword>
<reference evidence="9" key="2">
    <citation type="submission" date="2023-01" db="EMBL/GenBank/DDBJ databases">
        <title>Draft genome sequence of Algimonas ampicilliniresistens strain NBRC 108219.</title>
        <authorList>
            <person name="Sun Q."/>
            <person name="Mori K."/>
        </authorList>
    </citation>
    <scope>NUCLEOTIDE SEQUENCE</scope>
    <source>
        <strain evidence="9">NBRC 108219</strain>
    </source>
</reference>
<dbReference type="Gene3D" id="3.90.550.10">
    <property type="entry name" value="Spore Coat Polysaccharide Biosynthesis Protein SpsA, Chain A"/>
    <property type="match status" value="1"/>
</dbReference>
<evidence type="ECO:0000256" key="5">
    <source>
        <dbReference type="ARBA" id="ARBA00022989"/>
    </source>
</evidence>
<dbReference type="SUPFAM" id="SSF53448">
    <property type="entry name" value="Nucleotide-diphospho-sugar transferases"/>
    <property type="match status" value="1"/>
</dbReference>
<comment type="caution">
    <text evidence="9">The sequence shown here is derived from an EMBL/GenBank/DDBJ whole genome shotgun (WGS) entry which is preliminary data.</text>
</comment>
<protein>
    <submittedName>
        <fullName evidence="9">Glycosyltransferases</fullName>
    </submittedName>
</protein>
<gene>
    <name evidence="9" type="primary">pimF</name>
    <name evidence="9" type="ORF">GCM10007853_21340</name>
</gene>
<dbReference type="Pfam" id="PF00535">
    <property type="entry name" value="Glycos_transf_2"/>
    <property type="match status" value="1"/>
</dbReference>
<feature type="domain" description="Glycosyltransferase 2-like" evidence="8">
    <location>
        <begin position="12"/>
        <end position="151"/>
    </location>
</feature>
<dbReference type="Proteomes" id="UP001161391">
    <property type="component" value="Unassembled WGS sequence"/>
</dbReference>
<keyword evidence="5 7" id="KW-1133">Transmembrane helix</keyword>
<sequence length="316" mass="34846">MTRAAPRLCRLSIVSTLYKSEHGLQEFLDRCLRLGKAFGEAFEIILVDDGSPDRSADIVKSYIQIHDSITLIVLSRNFGQHQAVRTGLEHASGELVFVLDSDLEEDPDCFQDLHTAITQNNADLAYGVRDMSGTAALRKIPSTAFYKLFNFLSAHPVEPNMTAARLMTRPFLDAFLTMEERSAFLPGLFSYTGFTQVTVPIVKPDSATTSYTLFRRTSLAVKALTSFSSRPLHFVLAIGLLLSLAVLIAALVVLVTAVVERQLPTLSMAILLSIWAIGGLLTSTIGLVGLYTSRIFDEIKARPNTIIRSVYRKNSD</sequence>
<dbReference type="PANTHER" id="PTHR48090">
    <property type="entry name" value="UNDECAPRENYL-PHOSPHATE 4-DEOXY-4-FORMAMIDO-L-ARABINOSE TRANSFERASE-RELATED"/>
    <property type="match status" value="1"/>
</dbReference>
<keyword evidence="10" id="KW-1185">Reference proteome</keyword>
<dbReference type="CDD" id="cd04187">
    <property type="entry name" value="DPM1_like_bac"/>
    <property type="match status" value="1"/>
</dbReference>
<keyword evidence="4 7" id="KW-0812">Transmembrane</keyword>
<feature type="transmembrane region" description="Helical" evidence="7">
    <location>
        <begin position="265"/>
        <end position="292"/>
    </location>
</feature>
<organism evidence="9 10">
    <name type="scientific">Algimonas ampicilliniresistens</name>
    <dbReference type="NCBI Taxonomy" id="1298735"/>
    <lineage>
        <taxon>Bacteria</taxon>
        <taxon>Pseudomonadati</taxon>
        <taxon>Pseudomonadota</taxon>
        <taxon>Alphaproteobacteria</taxon>
        <taxon>Maricaulales</taxon>
        <taxon>Robiginitomaculaceae</taxon>
        <taxon>Algimonas</taxon>
    </lineage>
</organism>
<evidence type="ECO:0000256" key="1">
    <source>
        <dbReference type="ARBA" id="ARBA00004141"/>
    </source>
</evidence>
<dbReference type="InterPro" id="IPR001173">
    <property type="entry name" value="Glyco_trans_2-like"/>
</dbReference>
<evidence type="ECO:0000256" key="4">
    <source>
        <dbReference type="ARBA" id="ARBA00022692"/>
    </source>
</evidence>
<proteinExistence type="predicted"/>
<dbReference type="PANTHER" id="PTHR48090:SF1">
    <property type="entry name" value="PROPHAGE BACTOPRENOL GLUCOSYL TRANSFERASE HOMOLOG"/>
    <property type="match status" value="1"/>
</dbReference>